<organism evidence="1 2">
    <name type="scientific">Streptomyces vastus</name>
    <dbReference type="NCBI Taxonomy" id="285451"/>
    <lineage>
        <taxon>Bacteria</taxon>
        <taxon>Bacillati</taxon>
        <taxon>Actinomycetota</taxon>
        <taxon>Actinomycetes</taxon>
        <taxon>Kitasatosporales</taxon>
        <taxon>Streptomycetaceae</taxon>
        <taxon>Streptomyces</taxon>
    </lineage>
</organism>
<reference evidence="2" key="1">
    <citation type="journal article" date="2019" name="Int. J. Syst. Evol. Microbiol.">
        <title>The Global Catalogue of Microorganisms (GCM) 10K type strain sequencing project: providing services to taxonomists for standard genome sequencing and annotation.</title>
        <authorList>
            <consortium name="The Broad Institute Genomics Platform"/>
            <consortium name="The Broad Institute Genome Sequencing Center for Infectious Disease"/>
            <person name="Wu L."/>
            <person name="Ma J."/>
        </authorList>
    </citation>
    <scope>NUCLEOTIDE SEQUENCE [LARGE SCALE GENOMIC DNA]</scope>
    <source>
        <strain evidence="2">JCM 4524</strain>
    </source>
</reference>
<gene>
    <name evidence="1" type="ORF">GCM10010307_26280</name>
</gene>
<proteinExistence type="predicted"/>
<accession>A0ABP6D2Z4</accession>
<comment type="caution">
    <text evidence="1">The sequence shown here is derived from an EMBL/GenBank/DDBJ whole genome shotgun (WGS) entry which is preliminary data.</text>
</comment>
<name>A0ABP6D2Z4_9ACTN</name>
<protein>
    <submittedName>
        <fullName evidence="1">Uncharacterized protein</fullName>
    </submittedName>
</protein>
<dbReference type="EMBL" id="BAAASJ010000027">
    <property type="protein sequence ID" value="GAA2632665.1"/>
    <property type="molecule type" value="Genomic_DNA"/>
</dbReference>
<sequence length="71" mass="8111">MGGVRALRGRAPPEVSDFDLAWLERGDAVRKPLGYACHELRHVGFESWLERDHAISMDFEPRVTWSASQPF</sequence>
<keyword evidence="2" id="KW-1185">Reference proteome</keyword>
<evidence type="ECO:0000313" key="2">
    <source>
        <dbReference type="Proteomes" id="UP001500151"/>
    </source>
</evidence>
<evidence type="ECO:0000313" key="1">
    <source>
        <dbReference type="EMBL" id="GAA2632665.1"/>
    </source>
</evidence>
<dbReference type="Proteomes" id="UP001500151">
    <property type="component" value="Unassembled WGS sequence"/>
</dbReference>